<evidence type="ECO:0000313" key="4">
    <source>
        <dbReference type="Proteomes" id="UP001161422"/>
    </source>
</evidence>
<dbReference type="PANTHER" id="PTHR44051">
    <property type="entry name" value="GLUTATHIONE S-TRANSFERASE-RELATED"/>
    <property type="match status" value="1"/>
</dbReference>
<dbReference type="SUPFAM" id="SSF52833">
    <property type="entry name" value="Thioredoxin-like"/>
    <property type="match status" value="1"/>
</dbReference>
<dbReference type="Pfam" id="PF00043">
    <property type="entry name" value="GST_C"/>
    <property type="match status" value="1"/>
</dbReference>
<dbReference type="EMBL" id="BSNC01000004">
    <property type="protein sequence ID" value="GLP96211.1"/>
    <property type="molecule type" value="Genomic_DNA"/>
</dbReference>
<feature type="domain" description="GST N-terminal" evidence="1">
    <location>
        <begin position="1"/>
        <end position="82"/>
    </location>
</feature>
<dbReference type="Proteomes" id="UP001161422">
    <property type="component" value="Unassembled WGS sequence"/>
</dbReference>
<feature type="domain" description="GST C-terminal" evidence="2">
    <location>
        <begin position="84"/>
        <end position="203"/>
    </location>
</feature>
<dbReference type="InterPro" id="IPR010987">
    <property type="entry name" value="Glutathione-S-Trfase_C-like"/>
</dbReference>
<sequence length="203" mass="23318">MITIYGDSRSGNCLKVRMLCDLLDFHYAWREVDIMAGETQTQAFLVKNPNGKIPVIELDDGRTLSESNAILCYLGQHTRYWPQDAWQQAKMHQWLSFEQYSHEPNVAVARFIKLYQGLPDERLAEYRQKVESGHKALAVMERALTDQSFLVGERMSLADISLYAYTSRAHEAGIELGNYPNLVAWIMRVSEHLIQSKHRQGVA</sequence>
<proteinExistence type="predicted"/>
<evidence type="ECO:0000313" key="3">
    <source>
        <dbReference type="EMBL" id="GLP96211.1"/>
    </source>
</evidence>
<dbReference type="SFLD" id="SFLDS00019">
    <property type="entry name" value="Glutathione_Transferase_(cytos"/>
    <property type="match status" value="1"/>
</dbReference>
<dbReference type="Gene3D" id="3.40.30.10">
    <property type="entry name" value="Glutaredoxin"/>
    <property type="match status" value="1"/>
</dbReference>
<organism evidence="3 4">
    <name type="scientific">Paraferrimonas sedimenticola</name>
    <dbReference type="NCBI Taxonomy" id="375674"/>
    <lineage>
        <taxon>Bacteria</taxon>
        <taxon>Pseudomonadati</taxon>
        <taxon>Pseudomonadota</taxon>
        <taxon>Gammaproteobacteria</taxon>
        <taxon>Alteromonadales</taxon>
        <taxon>Ferrimonadaceae</taxon>
        <taxon>Paraferrimonas</taxon>
    </lineage>
</organism>
<dbReference type="PANTHER" id="PTHR44051:SF2">
    <property type="entry name" value="HYPOTHETICAL GLUTATHIONE S-TRANSFERASE LIKE PROTEIN"/>
    <property type="match status" value="1"/>
</dbReference>
<dbReference type="SUPFAM" id="SSF47616">
    <property type="entry name" value="GST C-terminal domain-like"/>
    <property type="match status" value="1"/>
</dbReference>
<evidence type="ECO:0000259" key="2">
    <source>
        <dbReference type="PROSITE" id="PS50405"/>
    </source>
</evidence>
<gene>
    <name evidence="3" type="ORF">GCM10007895_15170</name>
</gene>
<dbReference type="SFLD" id="SFLDG00358">
    <property type="entry name" value="Main_(cytGST)"/>
    <property type="match status" value="1"/>
</dbReference>
<dbReference type="InterPro" id="IPR004045">
    <property type="entry name" value="Glutathione_S-Trfase_N"/>
</dbReference>
<comment type="caution">
    <text evidence="3">The sequence shown here is derived from an EMBL/GenBank/DDBJ whole genome shotgun (WGS) entry which is preliminary data.</text>
</comment>
<dbReference type="InterPro" id="IPR004046">
    <property type="entry name" value="GST_C"/>
</dbReference>
<dbReference type="SFLD" id="SFLDG01151">
    <property type="entry name" value="Main.2:_Nu-like"/>
    <property type="match status" value="1"/>
</dbReference>
<dbReference type="CDD" id="cd03056">
    <property type="entry name" value="GST_N_4"/>
    <property type="match status" value="1"/>
</dbReference>
<keyword evidence="4" id="KW-1185">Reference proteome</keyword>
<dbReference type="InterPro" id="IPR036249">
    <property type="entry name" value="Thioredoxin-like_sf"/>
</dbReference>
<reference evidence="3" key="1">
    <citation type="journal article" date="2014" name="Int. J. Syst. Evol. Microbiol.">
        <title>Complete genome sequence of Corynebacterium casei LMG S-19264T (=DSM 44701T), isolated from a smear-ripened cheese.</title>
        <authorList>
            <consortium name="US DOE Joint Genome Institute (JGI-PGF)"/>
            <person name="Walter F."/>
            <person name="Albersmeier A."/>
            <person name="Kalinowski J."/>
            <person name="Ruckert C."/>
        </authorList>
    </citation>
    <scope>NUCLEOTIDE SEQUENCE</scope>
    <source>
        <strain evidence="3">NBRC 101628</strain>
    </source>
</reference>
<dbReference type="PROSITE" id="PS50404">
    <property type="entry name" value="GST_NTER"/>
    <property type="match status" value="1"/>
</dbReference>
<evidence type="ECO:0000259" key="1">
    <source>
        <dbReference type="PROSITE" id="PS50404"/>
    </source>
</evidence>
<protein>
    <submittedName>
        <fullName evidence="3">Glutathione S-transferase</fullName>
    </submittedName>
</protein>
<dbReference type="PROSITE" id="PS50405">
    <property type="entry name" value="GST_CTER"/>
    <property type="match status" value="1"/>
</dbReference>
<dbReference type="InterPro" id="IPR040079">
    <property type="entry name" value="Glutathione_S-Trfase"/>
</dbReference>
<accession>A0AA37RW04</accession>
<reference evidence="3" key="2">
    <citation type="submission" date="2023-01" db="EMBL/GenBank/DDBJ databases">
        <title>Draft genome sequence of Paraferrimonas sedimenticola strain NBRC 101628.</title>
        <authorList>
            <person name="Sun Q."/>
            <person name="Mori K."/>
        </authorList>
    </citation>
    <scope>NUCLEOTIDE SEQUENCE</scope>
    <source>
        <strain evidence="3">NBRC 101628</strain>
    </source>
</reference>
<name>A0AA37RW04_9GAMM</name>
<dbReference type="Pfam" id="PF13409">
    <property type="entry name" value="GST_N_2"/>
    <property type="match status" value="1"/>
</dbReference>
<dbReference type="Gene3D" id="1.20.1050.10">
    <property type="match status" value="1"/>
</dbReference>
<dbReference type="InterPro" id="IPR036282">
    <property type="entry name" value="Glutathione-S-Trfase_C_sf"/>
</dbReference>
<dbReference type="AlphaFoldDB" id="A0AA37RW04"/>